<dbReference type="GO" id="GO:0005634">
    <property type="term" value="C:nucleus"/>
    <property type="evidence" value="ECO:0007669"/>
    <property type="project" value="UniProtKB-SubCell"/>
</dbReference>
<gene>
    <name evidence="10" type="ORF">PSAL00342_LOCUS1438</name>
</gene>
<organism evidence="10">
    <name type="scientific">Picocystis salinarum</name>
    <dbReference type="NCBI Taxonomy" id="88271"/>
    <lineage>
        <taxon>Eukaryota</taxon>
        <taxon>Viridiplantae</taxon>
        <taxon>Chlorophyta</taxon>
        <taxon>Picocystophyceae</taxon>
        <taxon>Picocystales</taxon>
        <taxon>Picocystaceae</taxon>
        <taxon>Picocystis</taxon>
    </lineage>
</organism>
<dbReference type="InterPro" id="IPR036388">
    <property type="entry name" value="WH-like_DNA-bd_sf"/>
</dbReference>
<dbReference type="PANTHER" id="PTHR11932">
    <property type="entry name" value="CULLIN"/>
    <property type="match status" value="1"/>
</dbReference>
<dbReference type="SUPFAM" id="SSF46785">
    <property type="entry name" value="Winged helix' DNA-binding domain"/>
    <property type="match status" value="1"/>
</dbReference>
<dbReference type="GO" id="GO:0000209">
    <property type="term" value="P:protein polyubiquitination"/>
    <property type="evidence" value="ECO:0007669"/>
    <property type="project" value="UniProtKB-ARBA"/>
</dbReference>
<dbReference type="GO" id="GO:0006950">
    <property type="term" value="P:response to stress"/>
    <property type="evidence" value="ECO:0007669"/>
    <property type="project" value="UniProtKB-ARBA"/>
</dbReference>
<dbReference type="PROSITE" id="PS50069">
    <property type="entry name" value="CULLIN_2"/>
    <property type="match status" value="1"/>
</dbReference>
<dbReference type="Gene3D" id="1.10.10.10">
    <property type="entry name" value="Winged helix-like DNA-binding domain superfamily/Winged helix DNA-binding domain"/>
    <property type="match status" value="1"/>
</dbReference>
<dbReference type="Pfam" id="PF00888">
    <property type="entry name" value="Cullin"/>
    <property type="match status" value="1"/>
</dbReference>
<dbReference type="FunFam" id="1.20.1310.10:FF:000001">
    <property type="entry name" value="Cullin 3"/>
    <property type="match status" value="1"/>
</dbReference>
<dbReference type="SUPFAM" id="SSF74788">
    <property type="entry name" value="Cullin repeat-like"/>
    <property type="match status" value="1"/>
</dbReference>
<dbReference type="SUPFAM" id="SSF75632">
    <property type="entry name" value="Cullin homology domain"/>
    <property type="match status" value="1"/>
</dbReference>
<keyword evidence="4" id="KW-1017">Isopeptide bond</keyword>
<dbReference type="InterPro" id="IPR059120">
    <property type="entry name" value="Cullin-like_AB"/>
</dbReference>
<dbReference type="GO" id="GO:0043161">
    <property type="term" value="P:proteasome-mediated ubiquitin-dependent protein catabolic process"/>
    <property type="evidence" value="ECO:0007669"/>
    <property type="project" value="UniProtKB-ARBA"/>
</dbReference>
<dbReference type="Pfam" id="PF26557">
    <property type="entry name" value="Cullin_AB"/>
    <property type="match status" value="1"/>
</dbReference>
<evidence type="ECO:0000256" key="1">
    <source>
        <dbReference type="ARBA" id="ARBA00004123"/>
    </source>
</evidence>
<evidence type="ECO:0000256" key="6">
    <source>
        <dbReference type="ARBA" id="ARBA00023242"/>
    </source>
</evidence>
<reference evidence="10" key="1">
    <citation type="submission" date="2021-01" db="EMBL/GenBank/DDBJ databases">
        <authorList>
            <person name="Corre E."/>
            <person name="Pelletier E."/>
            <person name="Niang G."/>
            <person name="Scheremetjew M."/>
            <person name="Finn R."/>
            <person name="Kale V."/>
            <person name="Holt S."/>
            <person name="Cochrane G."/>
            <person name="Meng A."/>
            <person name="Brown T."/>
            <person name="Cohen L."/>
        </authorList>
    </citation>
    <scope>NUCLEOTIDE SEQUENCE</scope>
    <source>
        <strain evidence="10">CCMP1897</strain>
    </source>
</reference>
<evidence type="ECO:0000256" key="3">
    <source>
        <dbReference type="ARBA" id="ARBA00006019"/>
    </source>
</evidence>
<feature type="domain" description="Cullin family profile" evidence="9">
    <location>
        <begin position="374"/>
        <end position="603"/>
    </location>
</feature>
<name>A0A7S3UCH7_9CHLO</name>
<dbReference type="InterPro" id="IPR036390">
    <property type="entry name" value="WH_DNA-bd_sf"/>
</dbReference>
<comment type="subcellular location">
    <subcellularLocation>
        <location evidence="1">Nucleus</location>
    </subcellularLocation>
</comment>
<accession>A0A7S3UCH7</accession>
<dbReference type="GO" id="GO:0007165">
    <property type="term" value="P:signal transduction"/>
    <property type="evidence" value="ECO:0007669"/>
    <property type="project" value="UniProtKB-ARBA"/>
</dbReference>
<dbReference type="GO" id="GO:0080090">
    <property type="term" value="P:regulation of primary metabolic process"/>
    <property type="evidence" value="ECO:0007669"/>
    <property type="project" value="UniProtKB-ARBA"/>
</dbReference>
<proteinExistence type="inferred from homology"/>
<dbReference type="InterPro" id="IPR036317">
    <property type="entry name" value="Cullin_homology_sf"/>
</dbReference>
<dbReference type="SMART" id="SM00884">
    <property type="entry name" value="Cullin_Nedd8"/>
    <property type="match status" value="1"/>
</dbReference>
<dbReference type="InterPro" id="IPR001373">
    <property type="entry name" value="Cullin_N"/>
</dbReference>
<dbReference type="InterPro" id="IPR045093">
    <property type="entry name" value="Cullin"/>
</dbReference>
<dbReference type="GO" id="GO:0031625">
    <property type="term" value="F:ubiquitin protein ligase binding"/>
    <property type="evidence" value="ECO:0007669"/>
    <property type="project" value="InterPro"/>
</dbReference>
<comment type="pathway">
    <text evidence="2">Protein modification; protein ubiquitination.</text>
</comment>
<comment type="similarity">
    <text evidence="3 7 8">Belongs to the cullin family.</text>
</comment>
<dbReference type="GO" id="GO:0000278">
    <property type="term" value="P:mitotic cell cycle"/>
    <property type="evidence" value="ECO:0007669"/>
    <property type="project" value="UniProtKB-ARBA"/>
</dbReference>
<evidence type="ECO:0000256" key="8">
    <source>
        <dbReference type="RuleBase" id="RU003829"/>
    </source>
</evidence>
<dbReference type="Gene3D" id="3.30.230.130">
    <property type="entry name" value="Cullin, Chain C, Domain 2"/>
    <property type="match status" value="1"/>
</dbReference>
<dbReference type="Pfam" id="PF10557">
    <property type="entry name" value="Cullin_Nedd8"/>
    <property type="match status" value="1"/>
</dbReference>
<dbReference type="FunFam" id="1.20.1310.10:FF:000002">
    <property type="entry name" value="cullin-3 isoform X1"/>
    <property type="match status" value="1"/>
</dbReference>
<protein>
    <recommendedName>
        <fullName evidence="9">Cullin family profile domain-containing protein</fullName>
    </recommendedName>
</protein>
<dbReference type="FunFam" id="1.10.10.10:FF:000091">
    <property type="entry name" value="Cullin 3"/>
    <property type="match status" value="1"/>
</dbReference>
<dbReference type="FunFam" id="1.20.1310.10:FF:000006">
    <property type="entry name" value="Cullin 3"/>
    <property type="match status" value="1"/>
</dbReference>
<sequence length="734" mass="85140">MAAPSKRAFRIEPFKHRVEADPQYAERTWKLLEDAIKEIHNHNASGLSFEELYRNAYNMVLHKYGDRLYGGLTQTLESHLQEVVQSIHSAQGSDFLVQLNKQWQDHVKSMQMIRDILMYMDRTYIVQQNKTPVHELGLKLWKIHVVRNPTVQDRLLSTLLHSIETERKGEMIDRNLVRSTTKMLIDLGLPVYQEEFERHFLSSSSKFYKQESQELVSVSSCPEYLKHAQRRLNEEVERVQNYLDATTEAKILQVVDQEMVGAHLKTLLDMENTGLVPMLREDQYDDLARLYMLSKRVDNWINVLKEAFSAHLVELGKSIVCDAEKSQEAVAFVESLLSMKEKYSDIVHQPFANDRTLSYAMSEAFEHFMNLNTRAPEFISTYLDQNLRKAKKGAEEEDVEQTLDKVMSLFRYLEEKDVFERYYKQHLAKRLLSGKSASEDAERSIILKLKTECGYQFTSKLEGMFNDMKTSADTMERFKQHSAESSGNAGVDINVQVLTSGAWPSQPSTTCRIPAELEDCCETFRNFYLSTHTGRKLTWQMNLGMADLKVHFGDRKHELHVSTYQMCILLLFNDAEGPLTYEDIRQATGIPELDLQRSLQSLSLVKGRNVLTKDPMSKDICSTDHFCINESFHSKLYRVKIGTVTGQKEHDPERAETRRKIEEDRKPQIEAAIVRIMKSRRTLDHNNLVSEVTSQLSSRFMPTPPAIKKRIESLIEREFLERDGKQRTLYRYLA</sequence>
<evidence type="ECO:0000313" key="10">
    <source>
        <dbReference type="EMBL" id="CAE0607621.1"/>
    </source>
</evidence>
<evidence type="ECO:0000259" key="9">
    <source>
        <dbReference type="PROSITE" id="PS50069"/>
    </source>
</evidence>
<evidence type="ECO:0000256" key="7">
    <source>
        <dbReference type="PROSITE-ProRule" id="PRU00330"/>
    </source>
</evidence>
<dbReference type="InterPro" id="IPR016159">
    <property type="entry name" value="Cullin_repeat-like_dom_sf"/>
</dbReference>
<evidence type="ECO:0000256" key="5">
    <source>
        <dbReference type="ARBA" id="ARBA00022843"/>
    </source>
</evidence>
<dbReference type="InterPro" id="IPR019559">
    <property type="entry name" value="Cullin_neddylation_domain"/>
</dbReference>
<dbReference type="InterPro" id="IPR016158">
    <property type="entry name" value="Cullin_homology"/>
</dbReference>
<evidence type="ECO:0000256" key="2">
    <source>
        <dbReference type="ARBA" id="ARBA00004906"/>
    </source>
</evidence>
<evidence type="ECO:0000256" key="4">
    <source>
        <dbReference type="ARBA" id="ARBA00022499"/>
    </source>
</evidence>
<dbReference type="Gene3D" id="1.20.1310.10">
    <property type="entry name" value="Cullin Repeats"/>
    <property type="match status" value="4"/>
</dbReference>
<dbReference type="AlphaFoldDB" id="A0A7S3UCH7"/>
<dbReference type="EMBL" id="HBIS01001630">
    <property type="protein sequence ID" value="CAE0607621.1"/>
    <property type="molecule type" value="Transcribed_RNA"/>
</dbReference>
<dbReference type="SMART" id="SM00182">
    <property type="entry name" value="CULLIN"/>
    <property type="match status" value="1"/>
</dbReference>
<keyword evidence="5" id="KW-0832">Ubl conjugation</keyword>
<keyword evidence="6" id="KW-0539">Nucleus</keyword>
<dbReference type="GO" id="GO:0005737">
    <property type="term" value="C:cytoplasm"/>
    <property type="evidence" value="ECO:0007669"/>
    <property type="project" value="UniProtKB-ARBA"/>
</dbReference>
<dbReference type="GO" id="GO:0010468">
    <property type="term" value="P:regulation of gene expression"/>
    <property type="evidence" value="ECO:0007669"/>
    <property type="project" value="UniProtKB-ARBA"/>
</dbReference>